<dbReference type="EMBL" id="UYJE01003404">
    <property type="protein sequence ID" value="VDI18973.1"/>
    <property type="molecule type" value="Genomic_DNA"/>
</dbReference>
<keyword evidence="4" id="KW-1185">Reference proteome</keyword>
<name>A0A8B6DEQ6_MYTGA</name>
<comment type="caution">
    <text evidence="3">The sequence shown here is derived from an EMBL/GenBank/DDBJ whole genome shotgun (WGS) entry which is preliminary data.</text>
</comment>
<evidence type="ECO:0000256" key="1">
    <source>
        <dbReference type="SAM" id="Coils"/>
    </source>
</evidence>
<organism evidence="3 4">
    <name type="scientific">Mytilus galloprovincialis</name>
    <name type="common">Mediterranean mussel</name>
    <dbReference type="NCBI Taxonomy" id="29158"/>
    <lineage>
        <taxon>Eukaryota</taxon>
        <taxon>Metazoa</taxon>
        <taxon>Spiralia</taxon>
        <taxon>Lophotrochozoa</taxon>
        <taxon>Mollusca</taxon>
        <taxon>Bivalvia</taxon>
        <taxon>Autobranchia</taxon>
        <taxon>Pteriomorphia</taxon>
        <taxon>Mytilida</taxon>
        <taxon>Mytiloidea</taxon>
        <taxon>Mytilidae</taxon>
        <taxon>Mytilinae</taxon>
        <taxon>Mytilus</taxon>
    </lineage>
</organism>
<feature type="coiled-coil region" evidence="1">
    <location>
        <begin position="13"/>
        <end position="68"/>
    </location>
</feature>
<accession>A0A8B6DEQ6</accession>
<dbReference type="OrthoDB" id="6167938at2759"/>
<sequence length="171" mass="19381">MLEDTRNQIKLMVSSNNNEIDFKSKRLEEKNEEITQLTSSLNIVKKKLDEAQDEILQLKSNISASLDEATTRSIQKELVREVPPAKPKLLFVGTSNIQDHTNMLVNGNPNDNLLCEDKIHLNDKGISILASNIKRAIHTGLHIPLPPARPRSRSRQRPNRGRGRGRGRDYD</sequence>
<feature type="compositionally biased region" description="Basic residues" evidence="2">
    <location>
        <begin position="150"/>
        <end position="165"/>
    </location>
</feature>
<gene>
    <name evidence="3" type="ORF">MGAL_10B019314</name>
</gene>
<proteinExistence type="predicted"/>
<protein>
    <submittedName>
        <fullName evidence="3">Uncharacterized protein</fullName>
    </submittedName>
</protein>
<feature type="region of interest" description="Disordered" evidence="2">
    <location>
        <begin position="141"/>
        <end position="171"/>
    </location>
</feature>
<evidence type="ECO:0000313" key="3">
    <source>
        <dbReference type="EMBL" id="VDI18973.1"/>
    </source>
</evidence>
<evidence type="ECO:0000256" key="2">
    <source>
        <dbReference type="SAM" id="MobiDB-lite"/>
    </source>
</evidence>
<evidence type="ECO:0000313" key="4">
    <source>
        <dbReference type="Proteomes" id="UP000596742"/>
    </source>
</evidence>
<dbReference type="Proteomes" id="UP000596742">
    <property type="component" value="Unassembled WGS sequence"/>
</dbReference>
<dbReference type="AlphaFoldDB" id="A0A8B6DEQ6"/>
<reference evidence="3" key="1">
    <citation type="submission" date="2018-11" db="EMBL/GenBank/DDBJ databases">
        <authorList>
            <person name="Alioto T."/>
            <person name="Alioto T."/>
        </authorList>
    </citation>
    <scope>NUCLEOTIDE SEQUENCE</scope>
</reference>
<keyword evidence="1" id="KW-0175">Coiled coil</keyword>